<dbReference type="AlphaFoldDB" id="A0A2T7EI44"/>
<protein>
    <submittedName>
        <fullName evidence="2">Uncharacterized protein</fullName>
    </submittedName>
</protein>
<dbReference type="Proteomes" id="UP000244336">
    <property type="component" value="Chromosome 3"/>
</dbReference>
<accession>A0A2T7EI44</accession>
<evidence type="ECO:0000313" key="3">
    <source>
        <dbReference type="Proteomes" id="UP000244336"/>
    </source>
</evidence>
<keyword evidence="3" id="KW-1185">Reference proteome</keyword>
<evidence type="ECO:0000256" key="1">
    <source>
        <dbReference type="SAM" id="MobiDB-lite"/>
    </source>
</evidence>
<proteinExistence type="predicted"/>
<dbReference type="EMBL" id="CM009751">
    <property type="protein sequence ID" value="PUZ67494.1"/>
    <property type="molecule type" value="Genomic_DNA"/>
</dbReference>
<gene>
    <name evidence="2" type="ORF">GQ55_3G440000</name>
</gene>
<organism evidence="2 3">
    <name type="scientific">Panicum hallii var. hallii</name>
    <dbReference type="NCBI Taxonomy" id="1504633"/>
    <lineage>
        <taxon>Eukaryota</taxon>
        <taxon>Viridiplantae</taxon>
        <taxon>Streptophyta</taxon>
        <taxon>Embryophyta</taxon>
        <taxon>Tracheophyta</taxon>
        <taxon>Spermatophyta</taxon>
        <taxon>Magnoliopsida</taxon>
        <taxon>Liliopsida</taxon>
        <taxon>Poales</taxon>
        <taxon>Poaceae</taxon>
        <taxon>PACMAD clade</taxon>
        <taxon>Panicoideae</taxon>
        <taxon>Panicodae</taxon>
        <taxon>Paniceae</taxon>
        <taxon>Panicinae</taxon>
        <taxon>Panicum</taxon>
        <taxon>Panicum sect. Panicum</taxon>
    </lineage>
</organism>
<sequence>MLPCFAEKIRIHQKNKDFGWFAGGDIGILEERKEMECGTAAVDTALFSSARICQQAGARWDRRAHQPPANDTGHAEKPENILGDRHLSKQILVRKCRRSISKRRRRNVQV</sequence>
<evidence type="ECO:0000313" key="2">
    <source>
        <dbReference type="EMBL" id="PUZ67494.1"/>
    </source>
</evidence>
<feature type="region of interest" description="Disordered" evidence="1">
    <location>
        <begin position="58"/>
        <end position="81"/>
    </location>
</feature>
<reference evidence="2 3" key="1">
    <citation type="submission" date="2018-04" db="EMBL/GenBank/DDBJ databases">
        <title>WGS assembly of Panicum hallii var. hallii HAL2.</title>
        <authorList>
            <person name="Lovell J."/>
            <person name="Jenkins J."/>
            <person name="Lowry D."/>
            <person name="Mamidi S."/>
            <person name="Sreedasyam A."/>
            <person name="Weng X."/>
            <person name="Barry K."/>
            <person name="Bonette J."/>
            <person name="Campitelli B."/>
            <person name="Daum C."/>
            <person name="Gordon S."/>
            <person name="Gould B."/>
            <person name="Lipzen A."/>
            <person name="MacQueen A."/>
            <person name="Palacio-Mejia J."/>
            <person name="Plott C."/>
            <person name="Shakirov E."/>
            <person name="Shu S."/>
            <person name="Yoshinaga Y."/>
            <person name="Zane M."/>
            <person name="Rokhsar D."/>
            <person name="Grimwood J."/>
            <person name="Schmutz J."/>
            <person name="Juenger T."/>
        </authorList>
    </citation>
    <scope>NUCLEOTIDE SEQUENCE [LARGE SCALE GENOMIC DNA]</scope>
    <source>
        <strain evidence="3">cv. HAL2</strain>
    </source>
</reference>
<dbReference type="Gramene" id="PUZ67494">
    <property type="protein sequence ID" value="PUZ67494"/>
    <property type="gene ID" value="GQ55_3G440000"/>
</dbReference>
<name>A0A2T7EI44_9POAL</name>